<reference evidence="1 2" key="1">
    <citation type="journal article" date="2013" name="Nat. Commun.">
        <title>The evolution and pathogenic mechanisms of the rice sheath blight pathogen.</title>
        <authorList>
            <person name="Zheng A."/>
            <person name="Lin R."/>
            <person name="Xu L."/>
            <person name="Qin P."/>
            <person name="Tang C."/>
            <person name="Ai P."/>
            <person name="Zhang D."/>
            <person name="Liu Y."/>
            <person name="Sun Z."/>
            <person name="Feng H."/>
            <person name="Wang Y."/>
            <person name="Chen Y."/>
            <person name="Liang X."/>
            <person name="Fu R."/>
            <person name="Li Q."/>
            <person name="Zhang J."/>
            <person name="Yu X."/>
            <person name="Xie Z."/>
            <person name="Ding L."/>
            <person name="Guan P."/>
            <person name="Tang J."/>
            <person name="Liang Y."/>
            <person name="Wang S."/>
            <person name="Deng Q."/>
            <person name="Li S."/>
            <person name="Zhu J."/>
            <person name="Wang L."/>
            <person name="Liu H."/>
            <person name="Li P."/>
        </authorList>
    </citation>
    <scope>NUCLEOTIDE SEQUENCE [LARGE SCALE GENOMIC DNA]</scope>
    <source>
        <strain evidence="2">AG-1 IA</strain>
    </source>
</reference>
<dbReference type="AlphaFoldDB" id="L8WZU0"/>
<comment type="caution">
    <text evidence="1">The sequence shown here is derived from an EMBL/GenBank/DDBJ whole genome shotgun (WGS) entry which is preliminary data.</text>
</comment>
<dbReference type="HOGENOM" id="CLU_2980727_0_0_1"/>
<name>L8WZU0_THACA</name>
<protein>
    <submittedName>
        <fullName evidence="1">Uncharacterized protein</fullName>
    </submittedName>
</protein>
<accession>L8WZU0</accession>
<proteinExistence type="predicted"/>
<dbReference type="EMBL" id="AFRT01000858">
    <property type="protein sequence ID" value="ELU42332.1"/>
    <property type="molecule type" value="Genomic_DNA"/>
</dbReference>
<keyword evidence="2" id="KW-1185">Reference proteome</keyword>
<sequence>MTYENGLPEAQPSPGAPIGLLLHFVPVSIHYNRVDLFCVLEFNTTDPWIHIPLYPITT</sequence>
<evidence type="ECO:0000313" key="2">
    <source>
        <dbReference type="Proteomes" id="UP000011668"/>
    </source>
</evidence>
<organism evidence="1 2">
    <name type="scientific">Thanatephorus cucumeris (strain AG1-IA)</name>
    <name type="common">Rice sheath blight fungus</name>
    <name type="synonym">Rhizoctonia solani</name>
    <dbReference type="NCBI Taxonomy" id="983506"/>
    <lineage>
        <taxon>Eukaryota</taxon>
        <taxon>Fungi</taxon>
        <taxon>Dikarya</taxon>
        <taxon>Basidiomycota</taxon>
        <taxon>Agaricomycotina</taxon>
        <taxon>Agaricomycetes</taxon>
        <taxon>Cantharellales</taxon>
        <taxon>Ceratobasidiaceae</taxon>
        <taxon>Rhizoctonia</taxon>
        <taxon>Rhizoctonia solani AG-1</taxon>
    </lineage>
</organism>
<evidence type="ECO:0000313" key="1">
    <source>
        <dbReference type="EMBL" id="ELU42332.1"/>
    </source>
</evidence>
<dbReference type="Proteomes" id="UP000011668">
    <property type="component" value="Unassembled WGS sequence"/>
</dbReference>
<gene>
    <name evidence="1" type="ORF">AG1IA_03637</name>
</gene>